<feature type="domain" description="Nudix hydrolase" evidence="1">
    <location>
        <begin position="1"/>
        <end position="138"/>
    </location>
</feature>
<dbReference type="PROSITE" id="PS51462">
    <property type="entry name" value="NUDIX"/>
    <property type="match status" value="1"/>
</dbReference>
<organism evidence="2 3">
    <name type="scientific">Vibrio chagasii</name>
    <dbReference type="NCBI Taxonomy" id="170679"/>
    <lineage>
        <taxon>Bacteria</taxon>
        <taxon>Pseudomonadati</taxon>
        <taxon>Pseudomonadota</taxon>
        <taxon>Gammaproteobacteria</taxon>
        <taxon>Vibrionales</taxon>
        <taxon>Vibrionaceae</taxon>
        <taxon>Vibrio</taxon>
    </lineage>
</organism>
<dbReference type="Pfam" id="PF00293">
    <property type="entry name" value="NUDIX"/>
    <property type="match status" value="1"/>
</dbReference>
<dbReference type="RefSeq" id="WP_105025609.1">
    <property type="nucleotide sequence ID" value="NZ_MSCI01000002.1"/>
</dbReference>
<protein>
    <submittedName>
        <fullName evidence="2">NUDIX pyrophosphatase</fullName>
    </submittedName>
</protein>
<sequence>MRAPFQVLIFPYKFKISEPIFLIACRTDNGEWQAISGGGEDQESLFDAAKRELYEETSLTGSDWVQLDSMCMLPRVFYSGHEKWSDHPYVIPEYSFSVQVSGEPQLSSEHTEFRWCNATEASELLKYDSNRIALWELSERLKAHQMKTHQVKN</sequence>
<dbReference type="SUPFAM" id="SSF55811">
    <property type="entry name" value="Nudix"/>
    <property type="match status" value="1"/>
</dbReference>
<dbReference type="Proteomes" id="UP000238707">
    <property type="component" value="Unassembled WGS sequence"/>
</dbReference>
<proteinExistence type="predicted"/>
<dbReference type="CDD" id="cd04664">
    <property type="entry name" value="NUDIX_DHNTPase_like"/>
    <property type="match status" value="1"/>
</dbReference>
<dbReference type="EMBL" id="MSCI01000002">
    <property type="protein sequence ID" value="PQJ60785.1"/>
    <property type="molecule type" value="Genomic_DNA"/>
</dbReference>
<gene>
    <name evidence="2" type="ORF">BTO10_15725</name>
</gene>
<dbReference type="Gene3D" id="3.90.79.10">
    <property type="entry name" value="Nucleoside Triphosphate Pyrophosphohydrolase"/>
    <property type="match status" value="1"/>
</dbReference>
<dbReference type="AlphaFoldDB" id="A0A2S7VFR5"/>
<dbReference type="InterPro" id="IPR000086">
    <property type="entry name" value="NUDIX_hydrolase_dom"/>
</dbReference>
<evidence type="ECO:0000259" key="1">
    <source>
        <dbReference type="PROSITE" id="PS51462"/>
    </source>
</evidence>
<comment type="caution">
    <text evidence="2">The sequence shown here is derived from an EMBL/GenBank/DDBJ whole genome shotgun (WGS) entry which is preliminary data.</text>
</comment>
<name>A0A2S7VFR5_9VIBR</name>
<reference evidence="2 3" key="1">
    <citation type="submission" date="2016-12" db="EMBL/GenBank/DDBJ databases">
        <title>Diversity of luminous bacteria.</title>
        <authorList>
            <person name="Yoshizawa S."/>
            <person name="Kogure K."/>
        </authorList>
    </citation>
    <scope>NUCLEOTIDE SEQUENCE [LARGE SCALE GENOMIC DNA]</scope>
    <source>
        <strain evidence="2 3">LC2-408</strain>
    </source>
</reference>
<keyword evidence="3" id="KW-1185">Reference proteome</keyword>
<dbReference type="InterPro" id="IPR015797">
    <property type="entry name" value="NUDIX_hydrolase-like_dom_sf"/>
</dbReference>
<accession>A0A2S7VFR5</accession>
<dbReference type="GO" id="GO:0003824">
    <property type="term" value="F:catalytic activity"/>
    <property type="evidence" value="ECO:0007669"/>
    <property type="project" value="UniProtKB-ARBA"/>
</dbReference>
<evidence type="ECO:0000313" key="2">
    <source>
        <dbReference type="EMBL" id="PQJ60785.1"/>
    </source>
</evidence>
<evidence type="ECO:0000313" key="3">
    <source>
        <dbReference type="Proteomes" id="UP000238707"/>
    </source>
</evidence>